<dbReference type="InterPro" id="IPR050895">
    <property type="entry name" value="XK-related_scramblase"/>
</dbReference>
<dbReference type="Proteomes" id="UP001652625">
    <property type="component" value="Chromosome 06"/>
</dbReference>
<comment type="similarity">
    <text evidence="2 7">Belongs to the XK family.</text>
</comment>
<evidence type="ECO:0000256" key="4">
    <source>
        <dbReference type="ARBA" id="ARBA00022692"/>
    </source>
</evidence>
<proteinExistence type="inferred from homology"/>
<dbReference type="PANTHER" id="PTHR16024">
    <property type="entry name" value="XK-RELATED PROTEIN"/>
    <property type="match status" value="1"/>
</dbReference>
<name>A0ABM4C0W2_HYDVU</name>
<feature type="transmembrane region" description="Helical" evidence="7">
    <location>
        <begin position="319"/>
        <end position="340"/>
    </location>
</feature>
<evidence type="ECO:0000256" key="3">
    <source>
        <dbReference type="ARBA" id="ARBA00022475"/>
    </source>
</evidence>
<keyword evidence="5 7" id="KW-1133">Transmembrane helix</keyword>
<feature type="transmembrane region" description="Helical" evidence="7">
    <location>
        <begin position="89"/>
        <end position="111"/>
    </location>
</feature>
<dbReference type="InterPro" id="IPR018629">
    <property type="entry name" value="XK-rel"/>
</dbReference>
<evidence type="ECO:0000256" key="1">
    <source>
        <dbReference type="ARBA" id="ARBA00004651"/>
    </source>
</evidence>
<dbReference type="PANTHER" id="PTHR16024:SF6">
    <property type="entry name" value="XK-RELATED PROTEIN"/>
    <property type="match status" value="1"/>
</dbReference>
<keyword evidence="8" id="KW-1185">Reference proteome</keyword>
<feature type="transmembrane region" description="Helical" evidence="7">
    <location>
        <begin position="289"/>
        <end position="307"/>
    </location>
</feature>
<evidence type="ECO:0000256" key="7">
    <source>
        <dbReference type="RuleBase" id="RU910716"/>
    </source>
</evidence>
<feature type="transmembrane region" description="Helical" evidence="7">
    <location>
        <begin position="170"/>
        <end position="191"/>
    </location>
</feature>
<comment type="subcellular location">
    <subcellularLocation>
        <location evidence="1">Cell membrane</location>
        <topology evidence="1">Multi-pass membrane protein</topology>
    </subcellularLocation>
    <subcellularLocation>
        <location evidence="7">Membrane</location>
        <topology evidence="7">Multi-pass membrane protein</topology>
    </subcellularLocation>
</comment>
<feature type="transmembrane region" description="Helical" evidence="7">
    <location>
        <begin position="235"/>
        <end position="255"/>
    </location>
</feature>
<evidence type="ECO:0000313" key="9">
    <source>
        <dbReference type="RefSeq" id="XP_065655189.1"/>
    </source>
</evidence>
<feature type="transmembrane region" description="Helical" evidence="7">
    <location>
        <begin position="203"/>
        <end position="229"/>
    </location>
</feature>
<sequence>MDHPETHVNEINGSTSGKTDCVFNIFFSIVAVLTLWADIITDALVAKQFFENKEWIRFGLATFFIIFPSIILQLFSIKWDRRNKQVQTWFSIVMHILQLAAVKRCFLVIWYGQKAFYKSERTFIPLYDINIFYLKMLKLLHAFLESAPQLILQLFVLSKINRAFDFKKDWIIILSAVLSFISLALSVVAFIHNARQQNSKRELSICGLLFQLIYRLNMIISRIVAMFLFASGYTWGLFIVAFVHWLCMVAWLHYFMRIKDNQVSKILFGYFYIFWYIKATNTKTKQHLIFYYTVFFVENVLMVVALYPIRKSIFNLLEIGFIIIVSGTFIIGLLFMLIYYKFIYSDGKNISRWIYCNAFSKSETILTRIQFNTNQEPQVDSEVFLSCNEIISHNILDPVSFIDEF</sequence>
<gene>
    <name evidence="9" type="primary">LOC101239702</name>
</gene>
<keyword evidence="3" id="KW-1003">Cell membrane</keyword>
<evidence type="ECO:0000256" key="5">
    <source>
        <dbReference type="ARBA" id="ARBA00022989"/>
    </source>
</evidence>
<keyword evidence="4 7" id="KW-0812">Transmembrane</keyword>
<feature type="transmembrane region" description="Helical" evidence="7">
    <location>
        <begin position="25"/>
        <end position="46"/>
    </location>
</feature>
<evidence type="ECO:0000256" key="6">
    <source>
        <dbReference type="ARBA" id="ARBA00023136"/>
    </source>
</evidence>
<accession>A0ABM4C0W2</accession>
<feature type="transmembrane region" description="Helical" evidence="7">
    <location>
        <begin position="58"/>
        <end position="77"/>
    </location>
</feature>
<dbReference type="RefSeq" id="XP_065655189.1">
    <property type="nucleotide sequence ID" value="XM_065799117.1"/>
</dbReference>
<reference evidence="9" key="1">
    <citation type="submission" date="2025-08" db="UniProtKB">
        <authorList>
            <consortium name="RefSeq"/>
        </authorList>
    </citation>
    <scope>IDENTIFICATION</scope>
</reference>
<organism evidence="8 9">
    <name type="scientific">Hydra vulgaris</name>
    <name type="common">Hydra</name>
    <name type="synonym">Hydra attenuata</name>
    <dbReference type="NCBI Taxonomy" id="6087"/>
    <lineage>
        <taxon>Eukaryota</taxon>
        <taxon>Metazoa</taxon>
        <taxon>Cnidaria</taxon>
        <taxon>Hydrozoa</taxon>
        <taxon>Hydroidolina</taxon>
        <taxon>Anthoathecata</taxon>
        <taxon>Aplanulata</taxon>
        <taxon>Hydridae</taxon>
        <taxon>Hydra</taxon>
    </lineage>
</organism>
<evidence type="ECO:0000313" key="8">
    <source>
        <dbReference type="Proteomes" id="UP001652625"/>
    </source>
</evidence>
<protein>
    <recommendedName>
        <fullName evidence="7">XK-related protein</fullName>
    </recommendedName>
</protein>
<keyword evidence="6 7" id="KW-0472">Membrane</keyword>
<dbReference type="GeneID" id="101239702"/>
<evidence type="ECO:0000256" key="2">
    <source>
        <dbReference type="ARBA" id="ARBA00008789"/>
    </source>
</evidence>
<dbReference type="Pfam" id="PF09815">
    <property type="entry name" value="XK-related"/>
    <property type="match status" value="1"/>
</dbReference>